<dbReference type="STRING" id="504798.SAMN05421871_103456"/>
<keyword evidence="1" id="KW-1133">Transmembrane helix</keyword>
<dbReference type="PANTHER" id="PTHR36927:SF4">
    <property type="entry name" value="BLR5718 PROTEIN"/>
    <property type="match status" value="1"/>
</dbReference>
<evidence type="ECO:0000259" key="2">
    <source>
        <dbReference type="Pfam" id="PF01757"/>
    </source>
</evidence>
<gene>
    <name evidence="3" type="ORF">SAMN05192558_101415</name>
</gene>
<accession>A0A1H0FL36</accession>
<feature type="transmembrane region" description="Helical" evidence="1">
    <location>
        <begin position="58"/>
        <end position="82"/>
    </location>
</feature>
<dbReference type="EMBL" id="FNJB01000001">
    <property type="protein sequence ID" value="SDN95320.1"/>
    <property type="molecule type" value="Genomic_DNA"/>
</dbReference>
<proteinExistence type="predicted"/>
<dbReference type="Proteomes" id="UP000199651">
    <property type="component" value="Unassembled WGS sequence"/>
</dbReference>
<reference evidence="4" key="1">
    <citation type="submission" date="2016-10" db="EMBL/GenBank/DDBJ databases">
        <authorList>
            <person name="Varghese N."/>
            <person name="Submissions S."/>
        </authorList>
    </citation>
    <scope>NUCLEOTIDE SEQUENCE [LARGE SCALE GENOMIC DNA]</scope>
    <source>
        <strain evidence="4">IBRC-M 10655</strain>
    </source>
</reference>
<name>A0A1H0FL36_9PSEU</name>
<keyword evidence="1" id="KW-0472">Membrane</keyword>
<organism evidence="3 4">
    <name type="scientific">Actinokineospora alba</name>
    <dbReference type="NCBI Taxonomy" id="504798"/>
    <lineage>
        <taxon>Bacteria</taxon>
        <taxon>Bacillati</taxon>
        <taxon>Actinomycetota</taxon>
        <taxon>Actinomycetes</taxon>
        <taxon>Pseudonocardiales</taxon>
        <taxon>Pseudonocardiaceae</taxon>
        <taxon>Actinokineospora</taxon>
    </lineage>
</organism>
<feature type="transmembrane region" description="Helical" evidence="1">
    <location>
        <begin position="103"/>
        <end position="126"/>
    </location>
</feature>
<dbReference type="RefSeq" id="WP_091369098.1">
    <property type="nucleotide sequence ID" value="NZ_FNDV01000003.1"/>
</dbReference>
<evidence type="ECO:0000256" key="1">
    <source>
        <dbReference type="SAM" id="Phobius"/>
    </source>
</evidence>
<dbReference type="GO" id="GO:0016747">
    <property type="term" value="F:acyltransferase activity, transferring groups other than amino-acyl groups"/>
    <property type="evidence" value="ECO:0007669"/>
    <property type="project" value="InterPro"/>
</dbReference>
<dbReference type="InterPro" id="IPR050623">
    <property type="entry name" value="Glucan_succinyl_AcylTrfase"/>
</dbReference>
<evidence type="ECO:0000313" key="3">
    <source>
        <dbReference type="EMBL" id="SDN95320.1"/>
    </source>
</evidence>
<dbReference type="Pfam" id="PF01757">
    <property type="entry name" value="Acyl_transf_3"/>
    <property type="match status" value="1"/>
</dbReference>
<keyword evidence="3" id="KW-0012">Acyltransferase</keyword>
<protein>
    <submittedName>
        <fullName evidence="3">Acyltransferase family protein</fullName>
    </submittedName>
</protein>
<keyword evidence="1" id="KW-0812">Transmembrane</keyword>
<dbReference type="InterPro" id="IPR002656">
    <property type="entry name" value="Acyl_transf_3_dom"/>
</dbReference>
<keyword evidence="4" id="KW-1185">Reference proteome</keyword>
<feature type="transmembrane region" description="Helical" evidence="1">
    <location>
        <begin position="21"/>
        <end position="38"/>
    </location>
</feature>
<feature type="domain" description="Acyltransferase 3" evidence="2">
    <location>
        <begin position="15"/>
        <end position="173"/>
    </location>
</feature>
<feature type="transmembrane region" description="Helical" evidence="1">
    <location>
        <begin position="146"/>
        <end position="164"/>
    </location>
</feature>
<dbReference type="AlphaFoldDB" id="A0A1H0FL36"/>
<evidence type="ECO:0000313" key="4">
    <source>
        <dbReference type="Proteomes" id="UP000199651"/>
    </source>
</evidence>
<dbReference type="PANTHER" id="PTHR36927">
    <property type="entry name" value="BLR4337 PROTEIN"/>
    <property type="match status" value="1"/>
</dbReference>
<sequence length="204" mass="22317">MSTTSEPRTSTRLPQIDNLKTLMVAWVISGHALLGYSATGGWAYDENNEVTFTPGVELALGTILGSSGLYMIGVFFFVAGLFSPEALARKGAGGFTRNRLRRLGVPFLVSALLLWPLSMWLAYRAADREGAPWDVMLAREPLLDSGALWFAGILLIYSLGFAAWRRFGRHRPVLLARRPPDPALTEVPAGRGPCAVWRPPPHAL</sequence>
<keyword evidence="3" id="KW-0808">Transferase</keyword>
<dbReference type="OrthoDB" id="7375713at2"/>